<dbReference type="Pfam" id="PF04417">
    <property type="entry name" value="DUF501"/>
    <property type="match status" value="1"/>
</dbReference>
<dbReference type="AlphaFoldDB" id="A0AAE4C6P0"/>
<reference evidence="2" key="1">
    <citation type="submission" date="2023-07" db="EMBL/GenBank/DDBJ databases">
        <title>Sequencing the genomes of 1000 actinobacteria strains.</title>
        <authorList>
            <person name="Klenk H.-P."/>
        </authorList>
    </citation>
    <scope>NUCLEOTIDE SEQUENCE</scope>
    <source>
        <strain evidence="2">DSM 13988</strain>
    </source>
</reference>
<dbReference type="RefSeq" id="WP_309849665.1">
    <property type="nucleotide sequence ID" value="NZ_BAAAIU010000045.1"/>
</dbReference>
<dbReference type="PANTHER" id="PTHR37163:SF1">
    <property type="entry name" value="DUF501 DOMAIN-CONTAINING PROTEIN"/>
    <property type="match status" value="1"/>
</dbReference>
<dbReference type="PANTHER" id="PTHR37163">
    <property type="entry name" value="CONSERVED PROTEIN"/>
    <property type="match status" value="1"/>
</dbReference>
<organism evidence="2 3">
    <name type="scientific">Falsarthrobacter nasiphocae</name>
    <dbReference type="NCBI Taxonomy" id="189863"/>
    <lineage>
        <taxon>Bacteria</taxon>
        <taxon>Bacillati</taxon>
        <taxon>Actinomycetota</taxon>
        <taxon>Actinomycetes</taxon>
        <taxon>Micrococcales</taxon>
        <taxon>Micrococcaceae</taxon>
        <taxon>Falsarthrobacter</taxon>
    </lineage>
</organism>
<evidence type="ECO:0008006" key="4">
    <source>
        <dbReference type="Google" id="ProtNLM"/>
    </source>
</evidence>
<name>A0AAE4C6P0_9MICC</name>
<dbReference type="InterPro" id="IPR007511">
    <property type="entry name" value="DUF501"/>
</dbReference>
<evidence type="ECO:0000256" key="1">
    <source>
        <dbReference type="SAM" id="MobiDB-lite"/>
    </source>
</evidence>
<keyword evidence="3" id="KW-1185">Reference proteome</keyword>
<feature type="region of interest" description="Disordered" evidence="1">
    <location>
        <begin position="179"/>
        <end position="247"/>
    </location>
</feature>
<evidence type="ECO:0000313" key="2">
    <source>
        <dbReference type="EMBL" id="MDR6891654.1"/>
    </source>
</evidence>
<gene>
    <name evidence="2" type="ORF">J2S35_000594</name>
</gene>
<protein>
    <recommendedName>
        <fullName evidence="4">DUF501 domain-containing protein</fullName>
    </recommendedName>
</protein>
<feature type="compositionally biased region" description="Basic and acidic residues" evidence="1">
    <location>
        <begin position="204"/>
        <end position="220"/>
    </location>
</feature>
<sequence>MTPLSHDDRQPSEADLDTLSRQLGRPVRDVVEIGARCRCGHPLVATTAPRLSNGIPFPTTFYLTHPSITAAASRLEAAGVMQEMTDRLAVDPQLAAAYERAHEAYLAERDDIAARTGVGEVPEIAGVSAGGMPTRVKCLHVLIGHSLAAGPGVNPLGDEALERIREWWTPETCQCATAWDHSAPVPERDRSRHTRTQGQGDEAIEAKRRERARKAAERAAAEGSAAKDTAGQAAQPKDTETTGGEQA</sequence>
<proteinExistence type="predicted"/>
<feature type="compositionally biased region" description="Basic and acidic residues" evidence="1">
    <location>
        <begin position="1"/>
        <end position="12"/>
    </location>
</feature>
<dbReference type="Proteomes" id="UP001247307">
    <property type="component" value="Unassembled WGS sequence"/>
</dbReference>
<feature type="region of interest" description="Disordered" evidence="1">
    <location>
        <begin position="1"/>
        <end position="21"/>
    </location>
</feature>
<evidence type="ECO:0000313" key="3">
    <source>
        <dbReference type="Proteomes" id="UP001247307"/>
    </source>
</evidence>
<dbReference type="EMBL" id="JAVDUI010000001">
    <property type="protein sequence ID" value="MDR6891654.1"/>
    <property type="molecule type" value="Genomic_DNA"/>
</dbReference>
<comment type="caution">
    <text evidence="2">The sequence shown here is derived from an EMBL/GenBank/DDBJ whole genome shotgun (WGS) entry which is preliminary data.</text>
</comment>
<accession>A0AAE4C6P0</accession>